<dbReference type="InterPro" id="IPR011989">
    <property type="entry name" value="ARM-like"/>
</dbReference>
<dbReference type="PROSITE" id="PS51214">
    <property type="entry name" value="IBB"/>
    <property type="match status" value="1"/>
</dbReference>
<dbReference type="InterPro" id="IPR024931">
    <property type="entry name" value="Importin_alpha"/>
</dbReference>
<evidence type="ECO:0000259" key="7">
    <source>
        <dbReference type="PROSITE" id="PS51214"/>
    </source>
</evidence>
<evidence type="ECO:0000256" key="1">
    <source>
        <dbReference type="ARBA" id="ARBA00010394"/>
    </source>
</evidence>
<dbReference type="SUPFAM" id="SSF48371">
    <property type="entry name" value="ARM repeat"/>
    <property type="match status" value="1"/>
</dbReference>
<evidence type="ECO:0000256" key="3">
    <source>
        <dbReference type="ARBA" id="ARBA00022737"/>
    </source>
</evidence>
<evidence type="ECO:0000256" key="5">
    <source>
        <dbReference type="PIRNR" id="PIRNR005673"/>
    </source>
</evidence>
<dbReference type="GO" id="GO:0006606">
    <property type="term" value="P:protein import into nucleus"/>
    <property type="evidence" value="ECO:0007669"/>
    <property type="project" value="InterPro"/>
</dbReference>
<comment type="similarity">
    <text evidence="1 5">Belongs to the importin alpha family.</text>
</comment>
<protein>
    <recommendedName>
        <fullName evidence="5">Importin subunit alpha</fullName>
    </recommendedName>
</protein>
<keyword evidence="3" id="KW-0677">Repeat</keyword>
<keyword evidence="2 5" id="KW-0813">Transport</keyword>
<dbReference type="InterPro" id="IPR000225">
    <property type="entry name" value="Armadillo"/>
</dbReference>
<keyword evidence="9" id="KW-1185">Reference proteome</keyword>
<gene>
    <name evidence="8" type="ORF">BN9_018040</name>
</gene>
<dbReference type="Proteomes" id="UP000053237">
    <property type="component" value="Unassembled WGS sequence"/>
</dbReference>
<dbReference type="GO" id="GO:0005737">
    <property type="term" value="C:cytoplasm"/>
    <property type="evidence" value="ECO:0007669"/>
    <property type="project" value="InterPro"/>
</dbReference>
<dbReference type="InterPro" id="IPR016024">
    <property type="entry name" value="ARM-type_fold"/>
</dbReference>
<feature type="domain" description="IBB" evidence="7">
    <location>
        <begin position="1"/>
        <end position="53"/>
    </location>
</feature>
<dbReference type="SMART" id="SM00185">
    <property type="entry name" value="ARM"/>
    <property type="match status" value="5"/>
</dbReference>
<sequence>MPPRNSLRKHDTNNESRATKARRNRQTVQIRKDKRNRTIQEKRRRINVPNDDTNILINTRDITEITQILAASTAKDCTKQHQIQFEALKELRCRLSVCEQSHNYAQVDRICESGIVPVLVKILESASPLAAATRRGEEVYKEILWCLANIASGQYEETKLVLPAIPRILELLQNGNAIVAEHAAFVIGNIAADCEEFRQTLIAQGAIKPLLVQAEAISTDKELPTSCAWALSNLARGPKISSIPFLEAGVLQTVTRGLTRAPTSFTDDTLIEFLWLLSFLTAREDIFLAEFIKQPIVELLLPRFATPNELVLTPILRIIGNICCGAMDQHINHEIVRFVHHLVLQSKSILLTKLLEFLQPENEVKHISLAAESAWVVSNLATLDPEMVQKLVEHAFIPVLVQQIRNGNSELRREVSFALTNIALTSPEHLGLVLACSDDVLKHFLELLKMDDTGVVGNSLRLIEFVLRFASNGVLLVESLDGIEALENVQFHQDEAHLSEWAAALVNTYYGENYGMHSPQKDDQNEHSSDQMMCEDDTCNAPSIGRGRGAQMTLPAWKQ</sequence>
<name>A0A024G2M5_9STRA</name>
<organism evidence="8 9">
    <name type="scientific">Albugo candida</name>
    <dbReference type="NCBI Taxonomy" id="65357"/>
    <lineage>
        <taxon>Eukaryota</taxon>
        <taxon>Sar</taxon>
        <taxon>Stramenopiles</taxon>
        <taxon>Oomycota</taxon>
        <taxon>Peronosporomycetes</taxon>
        <taxon>Albuginales</taxon>
        <taxon>Albuginaceae</taxon>
        <taxon>Albugo</taxon>
    </lineage>
</organism>
<dbReference type="OrthoDB" id="29145at2759"/>
<proteinExistence type="inferred from homology"/>
<dbReference type="AlphaFoldDB" id="A0A024G2M5"/>
<dbReference type="Pfam" id="PF00514">
    <property type="entry name" value="Arm"/>
    <property type="match status" value="1"/>
</dbReference>
<dbReference type="InterPro" id="IPR002652">
    <property type="entry name" value="Importin-a_IBB"/>
</dbReference>
<dbReference type="PANTHER" id="PTHR23316">
    <property type="entry name" value="IMPORTIN ALPHA"/>
    <property type="match status" value="1"/>
</dbReference>
<dbReference type="STRING" id="65357.A0A024G2M5"/>
<dbReference type="InParanoid" id="A0A024G2M5"/>
<evidence type="ECO:0000256" key="4">
    <source>
        <dbReference type="ARBA" id="ARBA00022927"/>
    </source>
</evidence>
<dbReference type="EMBL" id="CAIX01000014">
    <property type="protein sequence ID" value="CCI41020.1"/>
    <property type="molecule type" value="Genomic_DNA"/>
</dbReference>
<evidence type="ECO:0000256" key="6">
    <source>
        <dbReference type="SAM" id="MobiDB-lite"/>
    </source>
</evidence>
<dbReference type="PIRSF" id="PIRSF005673">
    <property type="entry name" value="Importin_alpha"/>
    <property type="match status" value="1"/>
</dbReference>
<dbReference type="Gene3D" id="1.25.10.10">
    <property type="entry name" value="Leucine-rich Repeat Variant"/>
    <property type="match status" value="1"/>
</dbReference>
<dbReference type="GO" id="GO:0061608">
    <property type="term" value="F:nuclear import signal receptor activity"/>
    <property type="evidence" value="ECO:0007669"/>
    <property type="project" value="InterPro"/>
</dbReference>
<feature type="compositionally biased region" description="Basic and acidic residues" evidence="6">
    <location>
        <begin position="8"/>
        <end position="18"/>
    </location>
</feature>
<keyword evidence="4 5" id="KW-0653">Protein transport</keyword>
<accession>A0A024G2M5</accession>
<evidence type="ECO:0000313" key="9">
    <source>
        <dbReference type="Proteomes" id="UP000053237"/>
    </source>
</evidence>
<evidence type="ECO:0000313" key="8">
    <source>
        <dbReference type="EMBL" id="CCI41020.1"/>
    </source>
</evidence>
<reference evidence="8 9" key="1">
    <citation type="submission" date="2012-05" db="EMBL/GenBank/DDBJ databases">
        <title>Recombination and specialization in a pathogen metapopulation.</title>
        <authorList>
            <person name="Gardiner A."/>
            <person name="Kemen E."/>
            <person name="Schultz-Larsen T."/>
            <person name="MacLean D."/>
            <person name="Van Oosterhout C."/>
            <person name="Jones J.D.G."/>
        </authorList>
    </citation>
    <scope>NUCLEOTIDE SEQUENCE [LARGE SCALE GENOMIC DNA]</scope>
    <source>
        <strain evidence="8 9">Ac Nc2</strain>
    </source>
</reference>
<comment type="caution">
    <text evidence="8">The sequence shown here is derived from an EMBL/GenBank/DDBJ whole genome shotgun (WGS) entry which is preliminary data.</text>
</comment>
<evidence type="ECO:0000256" key="2">
    <source>
        <dbReference type="ARBA" id="ARBA00022448"/>
    </source>
</evidence>
<feature type="region of interest" description="Disordered" evidence="6">
    <location>
        <begin position="1"/>
        <end position="36"/>
    </location>
</feature>